<accession>A0ACB8D3W4</accession>
<protein>
    <submittedName>
        <fullName evidence="1">Uncharacterized protein</fullName>
    </submittedName>
</protein>
<dbReference type="Proteomes" id="UP000821865">
    <property type="component" value="Chromosome 3"/>
</dbReference>
<name>A0ACB8D3W4_DERSI</name>
<reference evidence="1" key="1">
    <citation type="submission" date="2020-05" db="EMBL/GenBank/DDBJ databases">
        <title>Large-scale comparative analyses of tick genomes elucidate their genetic diversity and vector capacities.</title>
        <authorList>
            <person name="Jia N."/>
            <person name="Wang J."/>
            <person name="Shi W."/>
            <person name="Du L."/>
            <person name="Sun Y."/>
            <person name="Zhan W."/>
            <person name="Jiang J."/>
            <person name="Wang Q."/>
            <person name="Zhang B."/>
            <person name="Ji P."/>
            <person name="Sakyi L.B."/>
            <person name="Cui X."/>
            <person name="Yuan T."/>
            <person name="Jiang B."/>
            <person name="Yang W."/>
            <person name="Lam T.T.-Y."/>
            <person name="Chang Q."/>
            <person name="Ding S."/>
            <person name="Wang X."/>
            <person name="Zhu J."/>
            <person name="Ruan X."/>
            <person name="Zhao L."/>
            <person name="Wei J."/>
            <person name="Que T."/>
            <person name="Du C."/>
            <person name="Cheng J."/>
            <person name="Dai P."/>
            <person name="Han X."/>
            <person name="Huang E."/>
            <person name="Gao Y."/>
            <person name="Liu J."/>
            <person name="Shao H."/>
            <person name="Ye R."/>
            <person name="Li L."/>
            <person name="Wei W."/>
            <person name="Wang X."/>
            <person name="Wang C."/>
            <person name="Yang T."/>
            <person name="Huo Q."/>
            <person name="Li W."/>
            <person name="Guo W."/>
            <person name="Chen H."/>
            <person name="Zhou L."/>
            <person name="Ni X."/>
            <person name="Tian J."/>
            <person name="Zhou Y."/>
            <person name="Sheng Y."/>
            <person name="Liu T."/>
            <person name="Pan Y."/>
            <person name="Xia L."/>
            <person name="Li J."/>
            <person name="Zhao F."/>
            <person name="Cao W."/>
        </authorList>
    </citation>
    <scope>NUCLEOTIDE SEQUENCE</scope>
    <source>
        <strain evidence="1">Dsil-2018</strain>
    </source>
</reference>
<organism evidence="1 2">
    <name type="scientific">Dermacentor silvarum</name>
    <name type="common">Tick</name>
    <dbReference type="NCBI Taxonomy" id="543639"/>
    <lineage>
        <taxon>Eukaryota</taxon>
        <taxon>Metazoa</taxon>
        <taxon>Ecdysozoa</taxon>
        <taxon>Arthropoda</taxon>
        <taxon>Chelicerata</taxon>
        <taxon>Arachnida</taxon>
        <taxon>Acari</taxon>
        <taxon>Parasitiformes</taxon>
        <taxon>Ixodida</taxon>
        <taxon>Ixodoidea</taxon>
        <taxon>Ixodidae</taxon>
        <taxon>Rhipicephalinae</taxon>
        <taxon>Dermacentor</taxon>
    </lineage>
</organism>
<sequence length="194" mass="21610">MAAWYPLFRGVRTSCRVDCRIAALHSRRVPSEPLSENDVVSSSFVNRNPRNLEQMLLAHKHGGFELDKPSRSYWHKLVFESSGQSLSGSVVHIDGRVVLRVSSSEWGIRRQLVSATDRSAAAAVASVLARRCLEAGLLCVEVPSTDLQGSSSLRPQRHLLEFVLARRIEEDEERDELATGRMRTLGLVTLNSLC</sequence>
<keyword evidence="2" id="KW-1185">Reference proteome</keyword>
<evidence type="ECO:0000313" key="2">
    <source>
        <dbReference type="Proteomes" id="UP000821865"/>
    </source>
</evidence>
<gene>
    <name evidence="1" type="ORF">HPB49_008154</name>
</gene>
<proteinExistence type="predicted"/>
<evidence type="ECO:0000313" key="1">
    <source>
        <dbReference type="EMBL" id="KAH7959088.1"/>
    </source>
</evidence>
<dbReference type="EMBL" id="CM023472">
    <property type="protein sequence ID" value="KAH7959088.1"/>
    <property type="molecule type" value="Genomic_DNA"/>
</dbReference>
<comment type="caution">
    <text evidence="1">The sequence shown here is derived from an EMBL/GenBank/DDBJ whole genome shotgun (WGS) entry which is preliminary data.</text>
</comment>